<dbReference type="GO" id="GO:0006537">
    <property type="term" value="P:glutamate biosynthetic process"/>
    <property type="evidence" value="ECO:0007669"/>
    <property type="project" value="TreeGrafter"/>
</dbReference>
<evidence type="ECO:0000256" key="2">
    <source>
        <dbReference type="SAM" id="MobiDB-lite"/>
    </source>
</evidence>
<feature type="region of interest" description="Disordered" evidence="2">
    <location>
        <begin position="116"/>
        <end position="140"/>
    </location>
</feature>
<feature type="repeat" description="ANK" evidence="1">
    <location>
        <begin position="35"/>
        <end position="57"/>
    </location>
</feature>
<dbReference type="PANTHER" id="PTHR12544:SF29">
    <property type="entry name" value="GLUTAMINASE"/>
    <property type="match status" value="1"/>
</dbReference>
<evidence type="ECO:0000313" key="4">
    <source>
        <dbReference type="WBParaSite" id="jg7792"/>
    </source>
</evidence>
<name>A0A915EQ90_9BILA</name>
<accession>A0A915EQ90</accession>
<dbReference type="InterPro" id="IPR002110">
    <property type="entry name" value="Ankyrin_rpt"/>
</dbReference>
<dbReference type="InterPro" id="IPR015868">
    <property type="entry name" value="Glutaminase"/>
</dbReference>
<dbReference type="Gene3D" id="1.25.40.20">
    <property type="entry name" value="Ankyrin repeat-containing domain"/>
    <property type="match status" value="1"/>
</dbReference>
<protein>
    <submittedName>
        <fullName evidence="4">Uncharacterized protein</fullName>
    </submittedName>
</protein>
<proteinExistence type="predicted"/>
<dbReference type="PANTHER" id="PTHR12544">
    <property type="entry name" value="GLUTAMINASE"/>
    <property type="match status" value="1"/>
</dbReference>
<dbReference type="WBParaSite" id="jg7792">
    <property type="protein sequence ID" value="jg7792"/>
    <property type="gene ID" value="jg7792"/>
</dbReference>
<dbReference type="GO" id="GO:0006543">
    <property type="term" value="P:L-glutamine catabolic process"/>
    <property type="evidence" value="ECO:0007669"/>
    <property type="project" value="TreeGrafter"/>
</dbReference>
<organism evidence="3 4">
    <name type="scientific">Ditylenchus dipsaci</name>
    <dbReference type="NCBI Taxonomy" id="166011"/>
    <lineage>
        <taxon>Eukaryota</taxon>
        <taxon>Metazoa</taxon>
        <taxon>Ecdysozoa</taxon>
        <taxon>Nematoda</taxon>
        <taxon>Chromadorea</taxon>
        <taxon>Rhabditida</taxon>
        <taxon>Tylenchina</taxon>
        <taxon>Tylenchomorpha</taxon>
        <taxon>Sphaerularioidea</taxon>
        <taxon>Anguinidae</taxon>
        <taxon>Anguininae</taxon>
        <taxon>Ditylenchus</taxon>
    </lineage>
</organism>
<evidence type="ECO:0000256" key="1">
    <source>
        <dbReference type="PROSITE-ProRule" id="PRU00023"/>
    </source>
</evidence>
<dbReference type="SUPFAM" id="SSF48403">
    <property type="entry name" value="Ankyrin repeat"/>
    <property type="match status" value="1"/>
</dbReference>
<reference evidence="4" key="1">
    <citation type="submission" date="2022-11" db="UniProtKB">
        <authorList>
            <consortium name="WormBaseParasite"/>
        </authorList>
    </citation>
    <scope>IDENTIFICATION</scope>
</reference>
<sequence>MSTRFTHGLSLGANLEPTLTRLFLQGVNLNVADYDGRTALHLAACEGHTIICKFLLNIAKVDYTMQDRWGMAALDDARLFHQTSCVAVLVKAASKKSRMGDDRRLASIGERDFCNNGHNGDVAPDEEELDVGPSIPTSEEDEQQSCGIMMMGHSIEVENDEGKHLSMSLDSRVGSEFIFGAEFYFLQSRVYIPGHPSIE</sequence>
<evidence type="ECO:0000313" key="3">
    <source>
        <dbReference type="Proteomes" id="UP000887574"/>
    </source>
</evidence>
<dbReference type="GO" id="GO:0004359">
    <property type="term" value="F:glutaminase activity"/>
    <property type="evidence" value="ECO:0007669"/>
    <property type="project" value="InterPro"/>
</dbReference>
<dbReference type="SMART" id="SM00248">
    <property type="entry name" value="ANK"/>
    <property type="match status" value="1"/>
</dbReference>
<keyword evidence="3" id="KW-1185">Reference proteome</keyword>
<dbReference type="Pfam" id="PF12796">
    <property type="entry name" value="Ank_2"/>
    <property type="match status" value="1"/>
</dbReference>
<dbReference type="AlphaFoldDB" id="A0A915EQ90"/>
<dbReference type="PROSITE" id="PS50297">
    <property type="entry name" value="ANK_REP_REGION"/>
    <property type="match status" value="1"/>
</dbReference>
<keyword evidence="1" id="KW-0040">ANK repeat</keyword>
<dbReference type="InterPro" id="IPR036770">
    <property type="entry name" value="Ankyrin_rpt-contain_sf"/>
</dbReference>
<dbReference type="Proteomes" id="UP000887574">
    <property type="component" value="Unplaced"/>
</dbReference>
<dbReference type="PROSITE" id="PS50088">
    <property type="entry name" value="ANK_REPEAT"/>
    <property type="match status" value="1"/>
</dbReference>